<dbReference type="OrthoDB" id="186626at2759"/>
<protein>
    <recommendedName>
        <fullName evidence="2">catechol O-methyltransferase</fullName>
        <ecNumber evidence="2">2.1.1.6</ecNumber>
    </recommendedName>
</protein>
<dbReference type="GO" id="GO:0005783">
    <property type="term" value="C:endoplasmic reticulum"/>
    <property type="evidence" value="ECO:0007669"/>
    <property type="project" value="UniProtKB-SubCell"/>
</dbReference>
<dbReference type="GO" id="GO:0042417">
    <property type="term" value="P:dopamine metabolic process"/>
    <property type="evidence" value="ECO:0007669"/>
    <property type="project" value="TreeGrafter"/>
</dbReference>
<keyword evidence="3" id="KW-0489">Methyltransferase</keyword>
<dbReference type="Gene3D" id="3.40.50.150">
    <property type="entry name" value="Vaccinia Virus protein VP39"/>
    <property type="match status" value="1"/>
</dbReference>
<evidence type="ECO:0000256" key="4">
    <source>
        <dbReference type="ARBA" id="ARBA00022679"/>
    </source>
</evidence>
<evidence type="ECO:0000256" key="10">
    <source>
        <dbReference type="ARBA" id="ARBA00023453"/>
    </source>
</evidence>
<feature type="non-terminal residue" evidence="12">
    <location>
        <position position="153"/>
    </location>
</feature>
<dbReference type="GO" id="GO:0032502">
    <property type="term" value="P:developmental process"/>
    <property type="evidence" value="ECO:0007669"/>
    <property type="project" value="TreeGrafter"/>
</dbReference>
<keyword evidence="6" id="KW-1009">Hearing</keyword>
<accession>A0A401QCV7</accession>
<feature type="transmembrane region" description="Helical" evidence="11">
    <location>
        <begin position="6"/>
        <end position="26"/>
    </location>
</feature>
<dbReference type="InterPro" id="IPR029063">
    <property type="entry name" value="SAM-dependent_MTases_sf"/>
</dbReference>
<keyword evidence="13" id="KW-1185">Reference proteome</keyword>
<gene>
    <name evidence="12" type="ORF">scyTo_0023649</name>
</gene>
<dbReference type="Proteomes" id="UP000288216">
    <property type="component" value="Unassembled WGS sequence"/>
</dbReference>
<sequence>MVSPAIALAFIPFLMTLLIRYRYYFLLFWRAVILRKVQDYLTGLSREERAFQYVMTHSIPGDPENILSTFDAWCSHSEYLSNVGPEKGKILERLISENVPLTVLELGTYCGYSALRMARRLSPNARLYTVEMDEGNAALAEKIIRLAGFDEDT</sequence>
<dbReference type="AlphaFoldDB" id="A0A401QCV7"/>
<evidence type="ECO:0000256" key="3">
    <source>
        <dbReference type="ARBA" id="ARBA00022603"/>
    </source>
</evidence>
<evidence type="ECO:0000256" key="6">
    <source>
        <dbReference type="ARBA" id="ARBA00022740"/>
    </source>
</evidence>
<dbReference type="PROSITE" id="PS51682">
    <property type="entry name" value="SAM_OMT_I"/>
    <property type="match status" value="1"/>
</dbReference>
<keyword evidence="11" id="KW-0472">Membrane</keyword>
<evidence type="ECO:0000313" key="12">
    <source>
        <dbReference type="EMBL" id="GCB83186.1"/>
    </source>
</evidence>
<keyword evidence="5" id="KW-0949">S-adenosyl-L-methionine</keyword>
<keyword evidence="7" id="KW-0256">Endoplasmic reticulum</keyword>
<dbReference type="GO" id="GO:0016206">
    <property type="term" value="F:catechol O-methyltransferase activity"/>
    <property type="evidence" value="ECO:0007669"/>
    <property type="project" value="UniProtKB-EC"/>
</dbReference>
<evidence type="ECO:0000256" key="8">
    <source>
        <dbReference type="ARBA" id="ARBA00022867"/>
    </source>
</evidence>
<reference evidence="12 13" key="1">
    <citation type="journal article" date="2018" name="Nat. Ecol. Evol.">
        <title>Shark genomes provide insights into elasmobranch evolution and the origin of vertebrates.</title>
        <authorList>
            <person name="Hara Y"/>
            <person name="Yamaguchi K"/>
            <person name="Onimaru K"/>
            <person name="Kadota M"/>
            <person name="Koyanagi M"/>
            <person name="Keeley SD"/>
            <person name="Tatsumi K"/>
            <person name="Tanaka K"/>
            <person name="Motone F"/>
            <person name="Kageyama Y"/>
            <person name="Nozu R"/>
            <person name="Adachi N"/>
            <person name="Nishimura O"/>
            <person name="Nakagawa R"/>
            <person name="Tanegashima C"/>
            <person name="Kiyatake I"/>
            <person name="Matsumoto R"/>
            <person name="Murakumo K"/>
            <person name="Nishida K"/>
            <person name="Terakita A"/>
            <person name="Kuratani S"/>
            <person name="Sato K"/>
            <person name="Hyodo S Kuraku.S."/>
        </authorList>
    </citation>
    <scope>NUCLEOTIDE SEQUENCE [LARGE SCALE GENOMIC DNA]</scope>
</reference>
<evidence type="ECO:0000256" key="2">
    <source>
        <dbReference type="ARBA" id="ARBA00012880"/>
    </source>
</evidence>
<evidence type="ECO:0000256" key="5">
    <source>
        <dbReference type="ARBA" id="ARBA00022691"/>
    </source>
</evidence>
<dbReference type="GO" id="GO:0042424">
    <property type="term" value="P:catecholamine catabolic process"/>
    <property type="evidence" value="ECO:0007669"/>
    <property type="project" value="TreeGrafter"/>
</dbReference>
<dbReference type="Pfam" id="PF01596">
    <property type="entry name" value="Methyltransf_3"/>
    <property type="match status" value="1"/>
</dbReference>
<dbReference type="InterPro" id="IPR002935">
    <property type="entry name" value="SAM_O-MeTrfase"/>
</dbReference>
<keyword evidence="11" id="KW-0812">Transmembrane</keyword>
<comment type="subcellular location">
    <subcellularLocation>
        <location evidence="1">Endoplasmic reticulum</location>
    </subcellularLocation>
</comment>
<name>A0A401QCV7_SCYTO</name>
<dbReference type="PANTHER" id="PTHR43836:SF1">
    <property type="entry name" value="TRANSMEMBRANE O-METHYLTRANSFERASE"/>
    <property type="match status" value="1"/>
</dbReference>
<evidence type="ECO:0000256" key="9">
    <source>
        <dbReference type="ARBA" id="ARBA00022939"/>
    </source>
</evidence>
<keyword evidence="8" id="KW-0531">Neurotransmitter degradation</keyword>
<dbReference type="GO" id="GO:0007605">
    <property type="term" value="P:sensory perception of sound"/>
    <property type="evidence" value="ECO:0007669"/>
    <property type="project" value="UniProtKB-KW"/>
</dbReference>
<evidence type="ECO:0000256" key="11">
    <source>
        <dbReference type="SAM" id="Phobius"/>
    </source>
</evidence>
<dbReference type="PANTHER" id="PTHR43836">
    <property type="entry name" value="CATECHOL O-METHYLTRANSFERASE 1-RELATED"/>
    <property type="match status" value="1"/>
</dbReference>
<dbReference type="CDD" id="cd02440">
    <property type="entry name" value="AdoMet_MTases"/>
    <property type="match status" value="1"/>
</dbReference>
<keyword evidence="4" id="KW-0808">Transferase</keyword>
<dbReference type="STRING" id="75743.A0A401QCV7"/>
<comment type="caution">
    <text evidence="12">The sequence shown here is derived from an EMBL/GenBank/DDBJ whole genome shotgun (WGS) entry which is preliminary data.</text>
</comment>
<dbReference type="EC" id="2.1.1.6" evidence="2"/>
<dbReference type="GO" id="GO:0032259">
    <property type="term" value="P:methylation"/>
    <property type="evidence" value="ECO:0007669"/>
    <property type="project" value="UniProtKB-KW"/>
</dbReference>
<keyword evidence="11" id="KW-1133">Transmembrane helix</keyword>
<evidence type="ECO:0000256" key="7">
    <source>
        <dbReference type="ARBA" id="ARBA00022824"/>
    </source>
</evidence>
<keyword evidence="9" id="KW-0128">Catecholamine metabolism</keyword>
<dbReference type="SUPFAM" id="SSF53335">
    <property type="entry name" value="S-adenosyl-L-methionine-dependent methyltransferases"/>
    <property type="match status" value="1"/>
</dbReference>
<dbReference type="EMBL" id="BFAA01031811">
    <property type="protein sequence ID" value="GCB83186.1"/>
    <property type="molecule type" value="Genomic_DNA"/>
</dbReference>
<proteinExistence type="inferred from homology"/>
<dbReference type="OMA" id="WCSHSEY"/>
<evidence type="ECO:0000256" key="1">
    <source>
        <dbReference type="ARBA" id="ARBA00004240"/>
    </source>
</evidence>
<organism evidence="12 13">
    <name type="scientific">Scyliorhinus torazame</name>
    <name type="common">Cloudy catshark</name>
    <name type="synonym">Catulus torazame</name>
    <dbReference type="NCBI Taxonomy" id="75743"/>
    <lineage>
        <taxon>Eukaryota</taxon>
        <taxon>Metazoa</taxon>
        <taxon>Chordata</taxon>
        <taxon>Craniata</taxon>
        <taxon>Vertebrata</taxon>
        <taxon>Chondrichthyes</taxon>
        <taxon>Elasmobranchii</taxon>
        <taxon>Galeomorphii</taxon>
        <taxon>Galeoidea</taxon>
        <taxon>Carcharhiniformes</taxon>
        <taxon>Scyliorhinidae</taxon>
        <taxon>Scyliorhinus</taxon>
    </lineage>
</organism>
<comment type="similarity">
    <text evidence="10">Belongs to the class I-like SAM-binding methyltransferase superfamily. Cation-dependent O-methyltransferase family.</text>
</comment>
<evidence type="ECO:0000313" key="13">
    <source>
        <dbReference type="Proteomes" id="UP000288216"/>
    </source>
</evidence>